<sequence length="103" mass="10883">DSVSLSALTGPAVQKLIRDLREISKPNHRIEKIVNFFDFPLGAMDVASLAAFAMEGGKFSVAAGSEGSKSVVLPAIKLTEVVKEKAKQMNEKAHGRTVATAGT</sequence>
<feature type="non-terminal residue" evidence="1">
    <location>
        <position position="1"/>
    </location>
</feature>
<name>A0A146M7Y0_LYGHE</name>
<accession>A0A146M7Y0</accession>
<evidence type="ECO:0000313" key="1">
    <source>
        <dbReference type="EMBL" id="JAQ15854.1"/>
    </source>
</evidence>
<protein>
    <submittedName>
        <fullName evidence="1">Uncharacterized protein</fullName>
    </submittedName>
</protein>
<proteinExistence type="predicted"/>
<reference evidence="1" key="1">
    <citation type="journal article" date="2016" name="Gigascience">
        <title>De novo construction of an expanded transcriptome assembly for the western tarnished plant bug, Lygus hesperus.</title>
        <authorList>
            <person name="Tassone E.E."/>
            <person name="Geib S.M."/>
            <person name="Hall B."/>
            <person name="Fabrick J.A."/>
            <person name="Brent C.S."/>
            <person name="Hull J.J."/>
        </authorList>
    </citation>
    <scope>NUCLEOTIDE SEQUENCE</scope>
</reference>
<organism evidence="1">
    <name type="scientific">Lygus hesperus</name>
    <name type="common">Western plant bug</name>
    <dbReference type="NCBI Taxonomy" id="30085"/>
    <lineage>
        <taxon>Eukaryota</taxon>
        <taxon>Metazoa</taxon>
        <taxon>Ecdysozoa</taxon>
        <taxon>Arthropoda</taxon>
        <taxon>Hexapoda</taxon>
        <taxon>Insecta</taxon>
        <taxon>Pterygota</taxon>
        <taxon>Neoptera</taxon>
        <taxon>Paraneoptera</taxon>
        <taxon>Hemiptera</taxon>
        <taxon>Heteroptera</taxon>
        <taxon>Panheteroptera</taxon>
        <taxon>Cimicomorpha</taxon>
        <taxon>Miridae</taxon>
        <taxon>Mirini</taxon>
        <taxon>Lygus</taxon>
    </lineage>
</organism>
<gene>
    <name evidence="1" type="ORF">g.13717</name>
</gene>
<dbReference type="AlphaFoldDB" id="A0A146M7Y0"/>
<dbReference type="EMBL" id="GDHC01002775">
    <property type="protein sequence ID" value="JAQ15854.1"/>
    <property type="molecule type" value="Transcribed_RNA"/>
</dbReference>